<dbReference type="AlphaFoldDB" id="A0A9P3GZ68"/>
<reference evidence="5" key="2">
    <citation type="journal article" date="2022" name="Microbiol. Resour. Announc.">
        <title>Whole-Genome Sequence of Entomortierella parvispora E1425, a Mucoromycotan Fungus Associated with Burkholderiaceae-Related Endosymbiotic Bacteria.</title>
        <authorList>
            <person name="Herlambang A."/>
            <person name="Guo Y."/>
            <person name="Takashima Y."/>
            <person name="Narisawa K."/>
            <person name="Ohta H."/>
            <person name="Nishizawa T."/>
        </authorList>
    </citation>
    <scope>NUCLEOTIDE SEQUENCE</scope>
    <source>
        <strain evidence="5">E1425</strain>
    </source>
</reference>
<evidence type="ECO:0000256" key="2">
    <source>
        <dbReference type="ARBA" id="ARBA00004613"/>
    </source>
</evidence>
<evidence type="ECO:0000256" key="3">
    <source>
        <dbReference type="ARBA" id="ARBA00022525"/>
    </source>
</evidence>
<evidence type="ECO:0000313" key="5">
    <source>
        <dbReference type="EMBL" id="GJJ67758.1"/>
    </source>
</evidence>
<name>A0A9P3GZ68_9FUNG</name>
<evidence type="ECO:0000313" key="6">
    <source>
        <dbReference type="Proteomes" id="UP000827284"/>
    </source>
</evidence>
<dbReference type="GO" id="GO:0005576">
    <property type="term" value="C:extracellular region"/>
    <property type="evidence" value="ECO:0007669"/>
    <property type="project" value="UniProtKB-SubCell"/>
</dbReference>
<keyword evidence="3" id="KW-0964">Secreted</keyword>
<dbReference type="Proteomes" id="UP000827284">
    <property type="component" value="Unassembled WGS sequence"/>
</dbReference>
<comment type="caution">
    <text evidence="5">The sequence shown here is derived from an EMBL/GenBank/DDBJ whole genome shotgun (WGS) entry which is preliminary data.</text>
</comment>
<comment type="subcellular location">
    <subcellularLocation>
        <location evidence="1">Host cell</location>
    </subcellularLocation>
    <subcellularLocation>
        <location evidence="2">Secreted</location>
    </subcellularLocation>
</comment>
<sequence>MPDSTIADNTGSLIPNREISLCCVVHDRSTTVSADILSTKTVDQLKQLICTPARFPGIAPEKFTLWKVSIPLLPKKDCRKILLDKVPSKEELDESDKISRVFSVQPPEKPIHILVQPLKQDAATGKRILTDAFPDGLPYNPPGPLLRTMVDQALASTHRNRVVLPVASLNPPHFIRNGESKPVFDENDQVVKVLVNDCGGHGRALEALEQVIEEVGSEYNVDSLMHHLRLKLENRYSEVLYNLPSTIDAMARAILTRAYLDPNKPVPGTEKLPGELAIAGLVRYVQPRGLGTGGYLTAPYIWLWLFSCSPRTGADPLLLKWRFCDYGDLMSKQNADSLPAFQFWQQFEYFVAAFRCFKSKVLDDGSRTSIGTVHRGARLNGDIEFTNHHLKLAFSSHHVNTKSTSDELRQVAALRCEHGTPDFRKGEHCIVNGPSAPFGDSFIRLDTEPFRTEVHQYKRITDGTMIDFKTEREKAASSKDFFMLFTAGDQPDIELPPLSGIVDRSNWDQHFGPFAGRAFVFATAGALDINRATRKDL</sequence>
<dbReference type="InterPro" id="IPR045379">
    <property type="entry name" value="Crinkler_N"/>
</dbReference>
<feature type="domain" description="Crinkler effector protein N-terminal" evidence="4">
    <location>
        <begin position="19"/>
        <end position="116"/>
    </location>
</feature>
<evidence type="ECO:0000256" key="1">
    <source>
        <dbReference type="ARBA" id="ARBA00004340"/>
    </source>
</evidence>
<dbReference type="Pfam" id="PF20147">
    <property type="entry name" value="Crinkler"/>
    <property type="match status" value="1"/>
</dbReference>
<proteinExistence type="predicted"/>
<gene>
    <name evidence="5" type="ORF">EMPS_00104</name>
</gene>
<evidence type="ECO:0000259" key="4">
    <source>
        <dbReference type="Pfam" id="PF20147"/>
    </source>
</evidence>
<dbReference type="OrthoDB" id="5597935at2759"/>
<accession>A0A9P3GZ68</accession>
<keyword evidence="6" id="KW-1185">Reference proteome</keyword>
<dbReference type="EMBL" id="BQFW01000001">
    <property type="protein sequence ID" value="GJJ67758.1"/>
    <property type="molecule type" value="Genomic_DNA"/>
</dbReference>
<organism evidence="5 6">
    <name type="scientific">Entomortierella parvispora</name>
    <dbReference type="NCBI Taxonomy" id="205924"/>
    <lineage>
        <taxon>Eukaryota</taxon>
        <taxon>Fungi</taxon>
        <taxon>Fungi incertae sedis</taxon>
        <taxon>Mucoromycota</taxon>
        <taxon>Mortierellomycotina</taxon>
        <taxon>Mortierellomycetes</taxon>
        <taxon>Mortierellales</taxon>
        <taxon>Mortierellaceae</taxon>
        <taxon>Entomortierella</taxon>
    </lineage>
</organism>
<reference evidence="5" key="1">
    <citation type="submission" date="2021-11" db="EMBL/GenBank/DDBJ databases">
        <authorList>
            <person name="Herlambang A."/>
            <person name="Guo Y."/>
            <person name="Takashima Y."/>
            <person name="Nishizawa T."/>
        </authorList>
    </citation>
    <scope>NUCLEOTIDE SEQUENCE</scope>
    <source>
        <strain evidence="5">E1425</strain>
    </source>
</reference>
<protein>
    <recommendedName>
        <fullName evidence="4">Crinkler effector protein N-terminal domain-containing protein</fullName>
    </recommendedName>
</protein>
<dbReference type="GO" id="GO:0043657">
    <property type="term" value="C:host cell"/>
    <property type="evidence" value="ECO:0007669"/>
    <property type="project" value="UniProtKB-SubCell"/>
</dbReference>